<dbReference type="PANTHER" id="PTHR46889">
    <property type="entry name" value="TRANSPOSASE INSF FOR INSERTION SEQUENCE IS3B-RELATED"/>
    <property type="match status" value="1"/>
</dbReference>
<dbReference type="InterPro" id="IPR050900">
    <property type="entry name" value="Transposase_IS3/IS150/IS904"/>
</dbReference>
<dbReference type="Gene3D" id="3.30.420.10">
    <property type="entry name" value="Ribonuclease H-like superfamily/Ribonuclease H"/>
    <property type="match status" value="1"/>
</dbReference>
<dbReference type="PROSITE" id="PS50994">
    <property type="entry name" value="INTEGRASE"/>
    <property type="match status" value="1"/>
</dbReference>
<dbReference type="Pfam" id="PF00665">
    <property type="entry name" value="rve"/>
    <property type="match status" value="1"/>
</dbReference>
<dbReference type="InterPro" id="IPR036397">
    <property type="entry name" value="RNaseH_sf"/>
</dbReference>
<sequence>ISYVLGHSNNNKLVFRTLDQAITILKEDEHPLIHSDRGYQYTSHGFMRKIEKANMIHSMSRVGKCIDNGPMESFWGTLKCEKYYLHKYETFEALQQAIDDYIQFYNNERYQERLNGLSPLEYRVQAA</sequence>
<proteinExistence type="predicted"/>
<evidence type="ECO:0000313" key="2">
    <source>
        <dbReference type="EMBL" id="MCZ0805529.1"/>
    </source>
</evidence>
<dbReference type="EMBL" id="JAPTNE010000002">
    <property type="protein sequence ID" value="MCZ0805529.1"/>
    <property type="molecule type" value="Genomic_DNA"/>
</dbReference>
<evidence type="ECO:0000259" key="1">
    <source>
        <dbReference type="PROSITE" id="PS50994"/>
    </source>
</evidence>
<dbReference type="InterPro" id="IPR012337">
    <property type="entry name" value="RNaseH-like_sf"/>
</dbReference>
<name>A0AAP3GC28_BRELA</name>
<feature type="domain" description="Integrase catalytic" evidence="1">
    <location>
        <begin position="1"/>
        <end position="127"/>
    </location>
</feature>
<dbReference type="GO" id="GO:0003676">
    <property type="term" value="F:nucleic acid binding"/>
    <property type="evidence" value="ECO:0007669"/>
    <property type="project" value="InterPro"/>
</dbReference>
<dbReference type="InterPro" id="IPR001584">
    <property type="entry name" value="Integrase_cat-core"/>
</dbReference>
<dbReference type="GO" id="GO:0015074">
    <property type="term" value="P:DNA integration"/>
    <property type="evidence" value="ECO:0007669"/>
    <property type="project" value="InterPro"/>
</dbReference>
<accession>A0AAP3GC28</accession>
<evidence type="ECO:0000313" key="3">
    <source>
        <dbReference type="Proteomes" id="UP001077662"/>
    </source>
</evidence>
<protein>
    <submittedName>
        <fullName evidence="2">IS3 family transposase</fullName>
    </submittedName>
</protein>
<dbReference type="SUPFAM" id="SSF53098">
    <property type="entry name" value="Ribonuclease H-like"/>
    <property type="match status" value="1"/>
</dbReference>
<dbReference type="PANTHER" id="PTHR46889:SF4">
    <property type="entry name" value="TRANSPOSASE INSO FOR INSERTION SEQUENCE ELEMENT IS911B-RELATED"/>
    <property type="match status" value="1"/>
</dbReference>
<dbReference type="AlphaFoldDB" id="A0AAP3GC28"/>
<organism evidence="2 3">
    <name type="scientific">Brevibacillus laterosporus</name>
    <name type="common">Bacillus laterosporus</name>
    <dbReference type="NCBI Taxonomy" id="1465"/>
    <lineage>
        <taxon>Bacteria</taxon>
        <taxon>Bacillati</taxon>
        <taxon>Bacillota</taxon>
        <taxon>Bacilli</taxon>
        <taxon>Bacillales</taxon>
        <taxon>Paenibacillaceae</taxon>
        <taxon>Brevibacillus</taxon>
    </lineage>
</organism>
<dbReference type="Pfam" id="PF13333">
    <property type="entry name" value="rve_2"/>
    <property type="match status" value="1"/>
</dbReference>
<reference evidence="2" key="1">
    <citation type="submission" date="2022-09" db="EMBL/GenBank/DDBJ databases">
        <title>Genome analysis and characterization of larvicidal activity of Brevibacillus strains.</title>
        <authorList>
            <person name="Patrusheva E.V."/>
            <person name="Izotova A.O."/>
            <person name="Toshchakov S.V."/>
            <person name="Sineoky S.P."/>
        </authorList>
    </citation>
    <scope>NUCLEOTIDE SEQUENCE</scope>
    <source>
        <strain evidence="2">VKPM_B-13247</strain>
    </source>
</reference>
<gene>
    <name evidence="2" type="ORF">O0554_01150</name>
</gene>
<dbReference type="RefSeq" id="WP_258432645.1">
    <property type="nucleotide sequence ID" value="NZ_JANSGW010000002.1"/>
</dbReference>
<comment type="caution">
    <text evidence="2">The sequence shown here is derived from an EMBL/GenBank/DDBJ whole genome shotgun (WGS) entry which is preliminary data.</text>
</comment>
<feature type="non-terminal residue" evidence="2">
    <location>
        <position position="1"/>
    </location>
</feature>
<dbReference type="Proteomes" id="UP001077662">
    <property type="component" value="Unassembled WGS sequence"/>
</dbReference>